<name>A0A1M4EMP1_9ACTN</name>
<keyword evidence="1" id="KW-1133">Transmembrane helix</keyword>
<keyword evidence="1" id="KW-0472">Membrane</keyword>
<protein>
    <submittedName>
        <fullName evidence="2">Uncharacterized protein</fullName>
    </submittedName>
</protein>
<dbReference type="EMBL" id="LT559118">
    <property type="protein sequence ID" value="SBP00112.1"/>
    <property type="molecule type" value="Genomic_DNA"/>
</dbReference>
<accession>A0A1M4EMP1</accession>
<evidence type="ECO:0000313" key="2">
    <source>
        <dbReference type="EMBL" id="SBP00112.1"/>
    </source>
</evidence>
<reference evidence="2" key="1">
    <citation type="submission" date="2016-04" db="EMBL/GenBank/DDBJ databases">
        <authorList>
            <person name="Evans L.H."/>
            <person name="Alamgir A."/>
            <person name="Owens N."/>
            <person name="Weber N.D."/>
            <person name="Virtaneva K."/>
            <person name="Barbian K."/>
            <person name="Babar A."/>
            <person name="Rosenke K."/>
        </authorList>
    </citation>
    <scope>NUCLEOTIDE SEQUENCE</scope>
    <source>
        <strain evidence="2">Nono1</strain>
    </source>
</reference>
<keyword evidence="1" id="KW-0812">Transmembrane</keyword>
<gene>
    <name evidence="2" type="ORF">BN4615_P9628</name>
</gene>
<sequence>MTNVVIVLSYVLVFAAIFIAYQRSEIKALKESRDLARTSRDEAWDRIHKLHAERLRDIERSTERINAMTTTLRTVREASEARLNNTTKEV</sequence>
<dbReference type="AlphaFoldDB" id="A0A1M4EMP1"/>
<feature type="transmembrane region" description="Helical" evidence="1">
    <location>
        <begin position="6"/>
        <end position="23"/>
    </location>
</feature>
<evidence type="ECO:0000256" key="1">
    <source>
        <dbReference type="SAM" id="Phobius"/>
    </source>
</evidence>
<proteinExistence type="predicted"/>
<organism evidence="2">
    <name type="scientific">Nonomuraea gerenzanensis</name>
    <dbReference type="NCBI Taxonomy" id="93944"/>
    <lineage>
        <taxon>Bacteria</taxon>
        <taxon>Bacillati</taxon>
        <taxon>Actinomycetota</taxon>
        <taxon>Actinomycetes</taxon>
        <taxon>Streptosporangiales</taxon>
        <taxon>Streptosporangiaceae</taxon>
        <taxon>Nonomuraea</taxon>
    </lineage>
</organism>
<dbReference type="RefSeq" id="WP_225268734.1">
    <property type="nucleotide sequence ID" value="NZ_CP084058.1"/>
</dbReference>